<evidence type="ECO:0000256" key="5">
    <source>
        <dbReference type="ARBA" id="ARBA00023002"/>
    </source>
</evidence>
<protein>
    <recommendedName>
        <fullName evidence="7">FAD dependent oxidoreductase domain-containing protein</fullName>
    </recommendedName>
</protein>
<dbReference type="InterPro" id="IPR045170">
    <property type="entry name" value="MTOX"/>
</dbReference>
<dbReference type="Pfam" id="PF01266">
    <property type="entry name" value="DAO"/>
    <property type="match status" value="1"/>
</dbReference>
<name>W6MN05_9ASCO</name>
<gene>
    <name evidence="8" type="ORF">KUCA_T00003587001</name>
</gene>
<dbReference type="PANTHER" id="PTHR10961:SF26">
    <property type="entry name" value="L-SACCHAROPINE OXIDASE"/>
    <property type="match status" value="1"/>
</dbReference>
<dbReference type="Gene3D" id="3.50.50.60">
    <property type="entry name" value="FAD/NAD(P)-binding domain"/>
    <property type="match status" value="1"/>
</dbReference>
<feature type="signal peptide" evidence="6">
    <location>
        <begin position="1"/>
        <end position="16"/>
    </location>
</feature>
<feature type="domain" description="FAD dependent oxidoreductase" evidence="7">
    <location>
        <begin position="4"/>
        <end position="375"/>
    </location>
</feature>
<proteinExistence type="inferred from homology"/>
<evidence type="ECO:0000313" key="9">
    <source>
        <dbReference type="Proteomes" id="UP000019384"/>
    </source>
</evidence>
<evidence type="ECO:0000256" key="6">
    <source>
        <dbReference type="SAM" id="SignalP"/>
    </source>
</evidence>
<sequence>MTCIIVGCGVFGLSTAIQLAKQGVEVLALDSYPVPSPWSAANDLNKIIRAEYSDVVYVKMAVEAINEWSCSAVYKHCFHQCGRITMNASAASSESQARASYEQKSLKNLESLGVNQNIVQINSSSQLGEIAPLFKDNNFPDDFKATYNQNAGYGHSSDALIAAYQEALAHGVKFKFGDDGRVVEVKSGVVRVKSGVIYTADKVLVASGAATGHLIDLEEQIRATGCFVTHIQLSAKEYDKYKGLPVFFSAKLGYFFPPDAKTRKLKIALTFADCKNTVENPFQSDKLTTLPRYHTDYPKDTVPIESYQHAKEILRLALPDLQNHKLLDSKVCWLSDTVDSHFLVDEVPGKKNVYVACGDSGHGFKFLPNIGRYISAKMNGALDPEIERLWRWRSNPKWPEGIKSRVTRPHLEISEIEEWLPKREERL</sequence>
<dbReference type="InterPro" id="IPR036188">
    <property type="entry name" value="FAD/NAD-bd_sf"/>
</dbReference>
<dbReference type="InterPro" id="IPR006076">
    <property type="entry name" value="FAD-dep_OxRdtase"/>
</dbReference>
<dbReference type="GeneID" id="34520989"/>
<dbReference type="GO" id="GO:0050660">
    <property type="term" value="F:flavin adenine dinucleotide binding"/>
    <property type="evidence" value="ECO:0007669"/>
    <property type="project" value="InterPro"/>
</dbReference>
<reference evidence="8" key="2">
    <citation type="submission" date="2014-02" db="EMBL/GenBank/DDBJ databases">
        <title>Complete DNA sequence of /Kuraishia capsulata/ illustrates novel genomic features among budding yeasts (/Saccharomycotina/).</title>
        <authorList>
            <person name="Morales L."/>
            <person name="Noel B."/>
            <person name="Porcel B."/>
            <person name="Marcet-Houben M."/>
            <person name="Hullo M-F."/>
            <person name="Sacerdot C."/>
            <person name="Tekaia F."/>
            <person name="Leh-Louis V."/>
            <person name="Despons L."/>
            <person name="Khanna V."/>
            <person name="Aury J-M."/>
            <person name="Barbe V."/>
            <person name="Couloux A."/>
            <person name="Labadie K."/>
            <person name="Pelletier E."/>
            <person name="Souciet J-L."/>
            <person name="Boekhout T."/>
            <person name="Gabaldon T."/>
            <person name="Wincker P."/>
            <person name="Dujon B."/>
        </authorList>
    </citation>
    <scope>NUCLEOTIDE SEQUENCE</scope>
    <source>
        <strain evidence="8">CBS 1993</strain>
    </source>
</reference>
<evidence type="ECO:0000256" key="3">
    <source>
        <dbReference type="ARBA" id="ARBA00022630"/>
    </source>
</evidence>
<dbReference type="OrthoDB" id="2219495at2759"/>
<dbReference type="Proteomes" id="UP000019384">
    <property type="component" value="Unassembled WGS sequence"/>
</dbReference>
<comment type="cofactor">
    <cofactor evidence="1">
        <name>FAD</name>
        <dbReference type="ChEBI" id="CHEBI:57692"/>
    </cofactor>
</comment>
<evidence type="ECO:0000256" key="2">
    <source>
        <dbReference type="ARBA" id="ARBA00010989"/>
    </source>
</evidence>
<dbReference type="Gene3D" id="3.30.9.10">
    <property type="entry name" value="D-Amino Acid Oxidase, subunit A, domain 2"/>
    <property type="match status" value="1"/>
</dbReference>
<keyword evidence="5" id="KW-0560">Oxidoreductase</keyword>
<comment type="similarity">
    <text evidence="2">Belongs to the MSOX/MTOX family.</text>
</comment>
<evidence type="ECO:0000256" key="4">
    <source>
        <dbReference type="ARBA" id="ARBA00022827"/>
    </source>
</evidence>
<keyword evidence="6" id="KW-0732">Signal</keyword>
<dbReference type="HOGENOM" id="CLU_007884_0_2_1"/>
<evidence type="ECO:0000256" key="1">
    <source>
        <dbReference type="ARBA" id="ARBA00001974"/>
    </source>
</evidence>
<evidence type="ECO:0000313" key="8">
    <source>
        <dbReference type="EMBL" id="CDK27608.1"/>
    </source>
</evidence>
<dbReference type="EMBL" id="HG793128">
    <property type="protein sequence ID" value="CDK27608.1"/>
    <property type="molecule type" value="Genomic_DNA"/>
</dbReference>
<accession>W6MN05</accession>
<organism evidence="8 9">
    <name type="scientific">Kuraishia capsulata CBS 1993</name>
    <dbReference type="NCBI Taxonomy" id="1382522"/>
    <lineage>
        <taxon>Eukaryota</taxon>
        <taxon>Fungi</taxon>
        <taxon>Dikarya</taxon>
        <taxon>Ascomycota</taxon>
        <taxon>Saccharomycotina</taxon>
        <taxon>Pichiomycetes</taxon>
        <taxon>Pichiales</taxon>
        <taxon>Pichiaceae</taxon>
        <taxon>Kuraishia</taxon>
    </lineage>
</organism>
<dbReference type="SUPFAM" id="SSF51905">
    <property type="entry name" value="FAD/NAD(P)-binding domain"/>
    <property type="match status" value="1"/>
</dbReference>
<dbReference type="GO" id="GO:0008115">
    <property type="term" value="F:sarcosine oxidase activity"/>
    <property type="evidence" value="ECO:0007669"/>
    <property type="project" value="TreeGrafter"/>
</dbReference>
<dbReference type="RefSeq" id="XP_022459601.1">
    <property type="nucleotide sequence ID" value="XM_022602015.1"/>
</dbReference>
<dbReference type="AlphaFoldDB" id="W6MN05"/>
<dbReference type="PANTHER" id="PTHR10961">
    <property type="entry name" value="PEROXISOMAL SARCOSINE OXIDASE"/>
    <property type="match status" value="1"/>
</dbReference>
<dbReference type="GO" id="GO:0051698">
    <property type="term" value="F:saccharopine oxidase activity"/>
    <property type="evidence" value="ECO:0007669"/>
    <property type="project" value="TreeGrafter"/>
</dbReference>
<keyword evidence="3" id="KW-0285">Flavoprotein</keyword>
<keyword evidence="4" id="KW-0274">FAD</keyword>
<feature type="chain" id="PRO_5004878510" description="FAD dependent oxidoreductase domain-containing protein" evidence="6">
    <location>
        <begin position="17"/>
        <end position="427"/>
    </location>
</feature>
<dbReference type="STRING" id="1382522.W6MN05"/>
<evidence type="ECO:0000259" key="7">
    <source>
        <dbReference type="Pfam" id="PF01266"/>
    </source>
</evidence>
<keyword evidence="9" id="KW-1185">Reference proteome</keyword>
<reference evidence="8" key="1">
    <citation type="submission" date="2013-12" db="EMBL/GenBank/DDBJ databases">
        <authorList>
            <person name="Genoscope - CEA"/>
        </authorList>
    </citation>
    <scope>NUCLEOTIDE SEQUENCE</scope>
    <source>
        <strain evidence="8">CBS 1993</strain>
    </source>
</reference>